<protein>
    <submittedName>
        <fullName evidence="2">Uncharacterized protein</fullName>
    </submittedName>
</protein>
<feature type="transmembrane region" description="Helical" evidence="1">
    <location>
        <begin position="196"/>
        <end position="215"/>
    </location>
</feature>
<sequence length="239" mass="26147">MATQSLMKYIYFALLLLAIDAAISLALVSSMVAFLHTKGRGPFAITFIINGPLVHLAGEPANLMVNQGHVTNGAGGTALVLVGFGGLIALWLENRSRKTQGKSSPIFYLWVLIVVLSWLLTLSALIYVFKVTATTAGQSISLVLATDYQAPAKYPQDDWTPETWFSAVLNRPLVSQSDRDVIAHNLRLMRGWRLNIIPLFILGFVLMTLVIVEMVRMRKSRGTYGGAAAEGLVGNKGRW</sequence>
<evidence type="ECO:0000313" key="2">
    <source>
        <dbReference type="EMBL" id="KAK0634919.1"/>
    </source>
</evidence>
<accession>A0AA39XJ15</accession>
<evidence type="ECO:0000256" key="1">
    <source>
        <dbReference type="SAM" id="Phobius"/>
    </source>
</evidence>
<comment type="caution">
    <text evidence="2">The sequence shown here is derived from an EMBL/GenBank/DDBJ whole genome shotgun (WGS) entry which is preliminary data.</text>
</comment>
<keyword evidence="1" id="KW-0812">Transmembrane</keyword>
<proteinExistence type="predicted"/>
<gene>
    <name evidence="2" type="ORF">B0T17DRAFT_502515</name>
</gene>
<reference evidence="2" key="1">
    <citation type="submission" date="2023-06" db="EMBL/GenBank/DDBJ databases">
        <title>Genome-scale phylogeny and comparative genomics of the fungal order Sordariales.</title>
        <authorList>
            <consortium name="Lawrence Berkeley National Laboratory"/>
            <person name="Hensen N."/>
            <person name="Bonometti L."/>
            <person name="Westerberg I."/>
            <person name="Brannstrom I.O."/>
            <person name="Guillou S."/>
            <person name="Cros-Aarteil S."/>
            <person name="Calhoun S."/>
            <person name="Haridas S."/>
            <person name="Kuo A."/>
            <person name="Mondo S."/>
            <person name="Pangilinan J."/>
            <person name="Riley R."/>
            <person name="LaButti K."/>
            <person name="Andreopoulos B."/>
            <person name="Lipzen A."/>
            <person name="Chen C."/>
            <person name="Yanf M."/>
            <person name="Daum C."/>
            <person name="Ng V."/>
            <person name="Clum A."/>
            <person name="Steindorff A."/>
            <person name="Ohm R."/>
            <person name="Martin F."/>
            <person name="Silar P."/>
            <person name="Natvig D."/>
            <person name="Lalanne C."/>
            <person name="Gautier V."/>
            <person name="Ament-velasquez S.L."/>
            <person name="Kruys A."/>
            <person name="Hutchinson M.I."/>
            <person name="Powell A.J."/>
            <person name="Barry K."/>
            <person name="Miller A.N."/>
            <person name="Grigoriev I.V."/>
            <person name="Debuchy R."/>
            <person name="Gladieux P."/>
            <person name="Thoren M.H."/>
            <person name="Johannesson H."/>
        </authorList>
    </citation>
    <scope>NUCLEOTIDE SEQUENCE</scope>
    <source>
        <strain evidence="2">SMH3391-2</strain>
    </source>
</reference>
<keyword evidence="1" id="KW-0472">Membrane</keyword>
<dbReference type="AlphaFoldDB" id="A0AA39XJ15"/>
<keyword evidence="1" id="KW-1133">Transmembrane helix</keyword>
<keyword evidence="3" id="KW-1185">Reference proteome</keyword>
<organism evidence="2 3">
    <name type="scientific">Bombardia bombarda</name>
    <dbReference type="NCBI Taxonomy" id="252184"/>
    <lineage>
        <taxon>Eukaryota</taxon>
        <taxon>Fungi</taxon>
        <taxon>Dikarya</taxon>
        <taxon>Ascomycota</taxon>
        <taxon>Pezizomycotina</taxon>
        <taxon>Sordariomycetes</taxon>
        <taxon>Sordariomycetidae</taxon>
        <taxon>Sordariales</taxon>
        <taxon>Lasiosphaeriaceae</taxon>
        <taxon>Bombardia</taxon>
    </lineage>
</organism>
<feature type="transmembrane region" description="Helical" evidence="1">
    <location>
        <begin position="73"/>
        <end position="94"/>
    </location>
</feature>
<evidence type="ECO:0000313" key="3">
    <source>
        <dbReference type="Proteomes" id="UP001174934"/>
    </source>
</evidence>
<feature type="transmembrane region" description="Helical" evidence="1">
    <location>
        <begin position="12"/>
        <end position="35"/>
    </location>
</feature>
<name>A0AA39XJ15_9PEZI</name>
<feature type="transmembrane region" description="Helical" evidence="1">
    <location>
        <begin position="106"/>
        <end position="129"/>
    </location>
</feature>
<dbReference type="Proteomes" id="UP001174934">
    <property type="component" value="Unassembled WGS sequence"/>
</dbReference>
<dbReference type="EMBL" id="JAULSR010000001">
    <property type="protein sequence ID" value="KAK0634919.1"/>
    <property type="molecule type" value="Genomic_DNA"/>
</dbReference>